<dbReference type="OrthoDB" id="402919at2"/>
<keyword evidence="3" id="KW-1185">Reference proteome</keyword>
<gene>
    <name evidence="2" type="ORF">FRW55_01775</name>
</gene>
<evidence type="ECO:0000313" key="3">
    <source>
        <dbReference type="Proteomes" id="UP000318927"/>
    </source>
</evidence>
<dbReference type="RefSeq" id="WP_146368477.1">
    <property type="nucleotide sequence ID" value="NZ_CP042295.1"/>
</dbReference>
<name>A0A5B8K7L4_9MOLU</name>
<dbReference type="Proteomes" id="UP000318927">
    <property type="component" value="Chromosome"/>
</dbReference>
<dbReference type="EMBL" id="CP042295">
    <property type="protein sequence ID" value="QDY86887.1"/>
    <property type="molecule type" value="Genomic_DNA"/>
</dbReference>
<sequence>MIKQVWSLTREAKKNWGKIESVSYDYNGNIITPYPYSLNNNRPLVVFYAGENVYYLTCRSFKVNRSIKENEVLLKNINTNNYSLVETNNVHIMNKDEFFSIYDKNEISSLNDFTIDELKTLLTEIRENLDKGTLAIQKLTVDENWNIKHSKLTNKVEAFRFLTHMDILLNNILLGFTDEYFKKYIANWDDEQWLIDYHDGYLSYRTIENWSLNECKEYLEIRDFEKRTVNTNEHRLYWFSPWDYENEQAKYKKKLEKQLQKEKEQNKNKEDDLALSM</sequence>
<accession>A0A5B8K7L4</accession>
<evidence type="ECO:0000256" key="1">
    <source>
        <dbReference type="SAM" id="MobiDB-lite"/>
    </source>
</evidence>
<reference evidence="2 3" key="1">
    <citation type="journal article" date="2019" name="Microbiol. Resour. Announc.">
        <title>Complete Genome Sequences of Three Mycoplasma anserisalpingitis (Mycoplasma sp. 1220) Strains.</title>
        <authorList>
            <person name="Grozner D."/>
            <person name="Forro B."/>
            <person name="Kovacs A.B."/>
            <person name="Marton S."/>
            <person name="Banyai K."/>
            <person name="Kreizinger Z."/>
            <person name="Sulyok K.M."/>
            <person name="Gyuranecz M."/>
        </authorList>
    </citation>
    <scope>NUCLEOTIDE SEQUENCE [LARGE SCALE GENOMIC DNA]</scope>
    <source>
        <strain evidence="2 3">ATCC:BAA-2147</strain>
    </source>
</reference>
<protein>
    <submittedName>
        <fullName evidence="2">Uncharacterized protein</fullName>
    </submittedName>
</protein>
<dbReference type="KEGG" id="mans:FRW55_01775"/>
<dbReference type="AlphaFoldDB" id="A0A5B8K7L4"/>
<dbReference type="NCBIfam" id="NF045891">
    <property type="entry name" value="ICE_Mbov_0400"/>
    <property type="match status" value="1"/>
</dbReference>
<proteinExistence type="predicted"/>
<evidence type="ECO:0000313" key="2">
    <source>
        <dbReference type="EMBL" id="QDY86887.1"/>
    </source>
</evidence>
<organism evidence="2 3">
    <name type="scientific">Mycoplasma anserisalpingitidis</name>
    <dbReference type="NCBI Taxonomy" id="519450"/>
    <lineage>
        <taxon>Bacteria</taxon>
        <taxon>Bacillati</taxon>
        <taxon>Mycoplasmatota</taxon>
        <taxon>Mollicutes</taxon>
        <taxon>Mycoplasmataceae</taxon>
        <taxon>Mycoplasma</taxon>
    </lineage>
</organism>
<feature type="region of interest" description="Disordered" evidence="1">
    <location>
        <begin position="256"/>
        <end position="277"/>
    </location>
</feature>